<evidence type="ECO:0000256" key="7">
    <source>
        <dbReference type="ARBA" id="ARBA00023242"/>
    </source>
</evidence>
<comment type="caution">
    <text evidence="8">The sequence shown here is derived from an EMBL/GenBank/DDBJ whole genome shotgun (WGS) entry which is preliminary data.</text>
</comment>
<protein>
    <submittedName>
        <fullName evidence="8">Uncharacterized protein</fullName>
    </submittedName>
</protein>
<evidence type="ECO:0000313" key="9">
    <source>
        <dbReference type="Proteomes" id="UP001190700"/>
    </source>
</evidence>
<dbReference type="GO" id="GO:0005737">
    <property type="term" value="C:cytoplasm"/>
    <property type="evidence" value="ECO:0007669"/>
    <property type="project" value="UniProtKB-SubCell"/>
</dbReference>
<dbReference type="PANTHER" id="PTHR12596">
    <property type="entry name" value="EXPORTIN 4,7-RELATED"/>
    <property type="match status" value="1"/>
</dbReference>
<evidence type="ECO:0000256" key="1">
    <source>
        <dbReference type="ARBA" id="ARBA00004123"/>
    </source>
</evidence>
<comment type="similarity">
    <text evidence="3">Belongs to the exportin family.</text>
</comment>
<dbReference type="InterPro" id="IPR044189">
    <property type="entry name" value="XPO4/7-like"/>
</dbReference>
<keyword evidence="7" id="KW-0539">Nucleus</keyword>
<keyword evidence="6" id="KW-0653">Protein transport</keyword>
<evidence type="ECO:0000256" key="3">
    <source>
        <dbReference type="ARBA" id="ARBA00009466"/>
    </source>
</evidence>
<dbReference type="Proteomes" id="UP001190700">
    <property type="component" value="Unassembled WGS sequence"/>
</dbReference>
<dbReference type="PANTHER" id="PTHR12596:SF2">
    <property type="entry name" value="EXPORTIN-7 ISOFORM X1"/>
    <property type="match status" value="1"/>
</dbReference>
<evidence type="ECO:0000256" key="4">
    <source>
        <dbReference type="ARBA" id="ARBA00022448"/>
    </source>
</evidence>
<dbReference type="GO" id="GO:0005643">
    <property type="term" value="C:nuclear pore"/>
    <property type="evidence" value="ECO:0007669"/>
    <property type="project" value="TreeGrafter"/>
</dbReference>
<evidence type="ECO:0000256" key="5">
    <source>
        <dbReference type="ARBA" id="ARBA00022490"/>
    </source>
</evidence>
<dbReference type="GO" id="GO:0005049">
    <property type="term" value="F:nuclear export signal receptor activity"/>
    <property type="evidence" value="ECO:0007669"/>
    <property type="project" value="InterPro"/>
</dbReference>
<organism evidence="8 9">
    <name type="scientific">Cymbomonas tetramitiformis</name>
    <dbReference type="NCBI Taxonomy" id="36881"/>
    <lineage>
        <taxon>Eukaryota</taxon>
        <taxon>Viridiplantae</taxon>
        <taxon>Chlorophyta</taxon>
        <taxon>Pyramimonadophyceae</taxon>
        <taxon>Pyramimonadales</taxon>
        <taxon>Pyramimonadaceae</taxon>
        <taxon>Cymbomonas</taxon>
    </lineage>
</organism>
<reference evidence="8 9" key="1">
    <citation type="journal article" date="2015" name="Genome Biol. Evol.">
        <title>Comparative Genomics of a Bacterivorous Green Alga Reveals Evolutionary Causalities and Consequences of Phago-Mixotrophic Mode of Nutrition.</title>
        <authorList>
            <person name="Burns J.A."/>
            <person name="Paasch A."/>
            <person name="Narechania A."/>
            <person name="Kim E."/>
        </authorList>
    </citation>
    <scope>NUCLEOTIDE SEQUENCE [LARGE SCALE GENOMIC DNA]</scope>
    <source>
        <strain evidence="8 9">PLY_AMNH</strain>
    </source>
</reference>
<dbReference type="AlphaFoldDB" id="A0AAE0FCJ8"/>
<proteinExistence type="inferred from homology"/>
<evidence type="ECO:0000256" key="6">
    <source>
        <dbReference type="ARBA" id="ARBA00022927"/>
    </source>
</evidence>
<accession>A0AAE0FCJ8</accession>
<keyword evidence="5" id="KW-0963">Cytoplasm</keyword>
<comment type="subcellular location">
    <subcellularLocation>
        <location evidence="2">Cytoplasm</location>
    </subcellularLocation>
    <subcellularLocation>
        <location evidence="1">Nucleus</location>
    </subcellularLocation>
</comment>
<keyword evidence="4" id="KW-0813">Transport</keyword>
<gene>
    <name evidence="8" type="ORF">CYMTET_33717</name>
</gene>
<evidence type="ECO:0000256" key="2">
    <source>
        <dbReference type="ARBA" id="ARBA00004496"/>
    </source>
</evidence>
<name>A0AAE0FCJ8_9CHLO</name>
<sequence>MAGPSPSMFQRRLRPPTILGIQRCDPCTRLTPWIPVSAQARLMSGTREILRSQQGLTEHANYHEYCKLLGRLKTNYQLSELVNVENYAEWIQLVAEFTIKSLQSWQWASGSVFYLLGLWGRLVSSMPYLKGDSPSMLESYVPQITEAYITSRLDSVHAIVTVPPHPFPPLLCSQDPEDV</sequence>
<dbReference type="EMBL" id="LGRX02020885">
    <property type="protein sequence ID" value="KAK3257187.1"/>
    <property type="molecule type" value="Genomic_DNA"/>
</dbReference>
<keyword evidence="9" id="KW-1185">Reference proteome</keyword>
<evidence type="ECO:0000313" key="8">
    <source>
        <dbReference type="EMBL" id="KAK3257187.1"/>
    </source>
</evidence>
<dbReference type="GO" id="GO:0006611">
    <property type="term" value="P:protein export from nucleus"/>
    <property type="evidence" value="ECO:0007669"/>
    <property type="project" value="TreeGrafter"/>
</dbReference>